<dbReference type="CDD" id="cd03505">
    <property type="entry name" value="Delta9-FADS-like"/>
    <property type="match status" value="1"/>
</dbReference>
<dbReference type="PANTHER" id="PTHR11351:SF31">
    <property type="entry name" value="DESATURASE 1, ISOFORM A-RELATED"/>
    <property type="match status" value="1"/>
</dbReference>
<dbReference type="InterPro" id="IPR015876">
    <property type="entry name" value="Acyl-CoA_DS"/>
</dbReference>
<dbReference type="OrthoDB" id="19906at2"/>
<keyword evidence="8" id="KW-0408">Iron</keyword>
<keyword evidence="15" id="KW-1185">Reference proteome</keyword>
<keyword evidence="6 12" id="KW-1133">Transmembrane helix</keyword>
<feature type="transmembrane region" description="Helical" evidence="12">
    <location>
        <begin position="88"/>
        <end position="107"/>
    </location>
</feature>
<keyword evidence="11" id="KW-0275">Fatty acid biosynthesis</keyword>
<protein>
    <submittedName>
        <fullName evidence="14">Acyl-CoA desaturase</fullName>
    </submittedName>
</protein>
<dbReference type="GO" id="GO:0006633">
    <property type="term" value="P:fatty acid biosynthetic process"/>
    <property type="evidence" value="ECO:0007669"/>
    <property type="project" value="UniProtKB-KW"/>
</dbReference>
<evidence type="ECO:0000256" key="4">
    <source>
        <dbReference type="ARBA" id="ARBA00022692"/>
    </source>
</evidence>
<dbReference type="GO" id="GO:0016020">
    <property type="term" value="C:membrane"/>
    <property type="evidence" value="ECO:0007669"/>
    <property type="project" value="UniProtKB-SubCell"/>
</dbReference>
<dbReference type="InterPro" id="IPR005804">
    <property type="entry name" value="FA_desaturase_dom"/>
</dbReference>
<evidence type="ECO:0000259" key="13">
    <source>
        <dbReference type="Pfam" id="PF00487"/>
    </source>
</evidence>
<gene>
    <name evidence="14" type="ORF">FKG95_05455</name>
</gene>
<dbReference type="Proteomes" id="UP000315252">
    <property type="component" value="Unassembled WGS sequence"/>
</dbReference>
<evidence type="ECO:0000256" key="1">
    <source>
        <dbReference type="ARBA" id="ARBA00004141"/>
    </source>
</evidence>
<comment type="subcellular location">
    <subcellularLocation>
        <location evidence="1">Membrane</location>
        <topology evidence="1">Multi-pass membrane protein</topology>
    </subcellularLocation>
</comment>
<evidence type="ECO:0000256" key="9">
    <source>
        <dbReference type="ARBA" id="ARBA00023098"/>
    </source>
</evidence>
<feature type="transmembrane region" description="Helical" evidence="12">
    <location>
        <begin position="50"/>
        <end position="67"/>
    </location>
</feature>
<evidence type="ECO:0000256" key="2">
    <source>
        <dbReference type="ARBA" id="ARBA00008749"/>
    </source>
</evidence>
<evidence type="ECO:0000256" key="5">
    <source>
        <dbReference type="ARBA" id="ARBA00022832"/>
    </source>
</evidence>
<comment type="caution">
    <text evidence="14">The sequence shown here is derived from an EMBL/GenBank/DDBJ whole genome shotgun (WGS) entry which is preliminary data.</text>
</comment>
<keyword evidence="7" id="KW-0560">Oxidoreductase</keyword>
<evidence type="ECO:0000313" key="14">
    <source>
        <dbReference type="EMBL" id="TQV81695.1"/>
    </source>
</evidence>
<evidence type="ECO:0000256" key="11">
    <source>
        <dbReference type="ARBA" id="ARBA00023160"/>
    </source>
</evidence>
<dbReference type="RefSeq" id="WP_142895326.1">
    <property type="nucleotide sequence ID" value="NZ_ML660053.1"/>
</dbReference>
<evidence type="ECO:0000313" key="15">
    <source>
        <dbReference type="Proteomes" id="UP000315252"/>
    </source>
</evidence>
<reference evidence="14 15" key="1">
    <citation type="submission" date="2019-06" db="EMBL/GenBank/DDBJ databases">
        <title>Whole genome sequence for Rhodospirillaceae sp. R148.</title>
        <authorList>
            <person name="Wang G."/>
        </authorList>
    </citation>
    <scope>NUCLEOTIDE SEQUENCE [LARGE SCALE GENOMIC DNA]</scope>
    <source>
        <strain evidence="14 15">R148</strain>
    </source>
</reference>
<keyword evidence="3" id="KW-0444">Lipid biosynthesis</keyword>
<evidence type="ECO:0000256" key="6">
    <source>
        <dbReference type="ARBA" id="ARBA00022989"/>
    </source>
</evidence>
<keyword evidence="9" id="KW-0443">Lipid metabolism</keyword>
<keyword evidence="10 12" id="KW-0472">Membrane</keyword>
<organism evidence="14 15">
    <name type="scientific">Denitrobaculum tricleocarpae</name>
    <dbReference type="NCBI Taxonomy" id="2591009"/>
    <lineage>
        <taxon>Bacteria</taxon>
        <taxon>Pseudomonadati</taxon>
        <taxon>Pseudomonadota</taxon>
        <taxon>Alphaproteobacteria</taxon>
        <taxon>Rhodospirillales</taxon>
        <taxon>Rhodospirillaceae</taxon>
        <taxon>Denitrobaculum</taxon>
    </lineage>
</organism>
<dbReference type="EMBL" id="VHSH01000002">
    <property type="protein sequence ID" value="TQV81695.1"/>
    <property type="molecule type" value="Genomic_DNA"/>
</dbReference>
<accession>A0A545TWV1</accession>
<name>A0A545TWV1_9PROT</name>
<dbReference type="PANTHER" id="PTHR11351">
    <property type="entry name" value="ACYL-COA DESATURASE"/>
    <property type="match status" value="1"/>
</dbReference>
<dbReference type="GO" id="GO:0016717">
    <property type="term" value="F:oxidoreductase activity, acting on paired donors, with oxidation of a pair of donors resulting in the reduction of molecular oxygen to two molecules of water"/>
    <property type="evidence" value="ECO:0007669"/>
    <property type="project" value="InterPro"/>
</dbReference>
<keyword evidence="5" id="KW-0276">Fatty acid metabolism</keyword>
<sequence length="300" mass="34046">MMQPVLRIDGTEACALKGRVVLDRAKVLWTGGMLSIGLILGPFLFSWDAFLVFLLLTYTTMLIGHSVGMHRMMIHRSFACPKWLERSLIYAGLLVGVAGPCGIIKIHDLRDWAQRQKGCHDFFSHRRGFCRDLTWQLFYRFEFELPPKVTIEPGLADDPWIRFMERTWRLHQLLLALPLYYAGGLSWVVWGICIRVAVSTVGHWTITYFCHNPGPGRWQVEGAAVQASNLPLLGVLSHGECWHNNHHAFPESARIGLEKGQTDAAWRVIQGLQRLGLARKVGIPRPNDQRDDLIDVSEVA</sequence>
<proteinExistence type="inferred from homology"/>
<feature type="transmembrane region" description="Helical" evidence="12">
    <location>
        <begin position="27"/>
        <end position="44"/>
    </location>
</feature>
<keyword evidence="4 12" id="KW-0812">Transmembrane</keyword>
<evidence type="ECO:0000256" key="7">
    <source>
        <dbReference type="ARBA" id="ARBA00023002"/>
    </source>
</evidence>
<evidence type="ECO:0000256" key="3">
    <source>
        <dbReference type="ARBA" id="ARBA00022516"/>
    </source>
</evidence>
<evidence type="ECO:0000256" key="8">
    <source>
        <dbReference type="ARBA" id="ARBA00023004"/>
    </source>
</evidence>
<feature type="transmembrane region" description="Helical" evidence="12">
    <location>
        <begin position="179"/>
        <end position="198"/>
    </location>
</feature>
<dbReference type="AlphaFoldDB" id="A0A545TWV1"/>
<dbReference type="Pfam" id="PF00487">
    <property type="entry name" value="FA_desaturase"/>
    <property type="match status" value="1"/>
</dbReference>
<feature type="domain" description="Fatty acid desaturase" evidence="13">
    <location>
        <begin position="47"/>
        <end position="251"/>
    </location>
</feature>
<evidence type="ECO:0000256" key="12">
    <source>
        <dbReference type="SAM" id="Phobius"/>
    </source>
</evidence>
<comment type="similarity">
    <text evidence="2">Belongs to the fatty acid desaturase type 2 family.</text>
</comment>
<evidence type="ECO:0000256" key="10">
    <source>
        <dbReference type="ARBA" id="ARBA00023136"/>
    </source>
</evidence>